<dbReference type="EMBL" id="BMSL01000001">
    <property type="protein sequence ID" value="GGS21418.1"/>
    <property type="molecule type" value="Genomic_DNA"/>
</dbReference>
<name>A0A918G7G1_STRGD</name>
<evidence type="ECO:0000313" key="1">
    <source>
        <dbReference type="EMBL" id="GGS21418.1"/>
    </source>
</evidence>
<proteinExistence type="predicted"/>
<evidence type="ECO:0000313" key="2">
    <source>
        <dbReference type="Proteomes" id="UP000653493"/>
    </source>
</evidence>
<keyword evidence="2" id="KW-1185">Reference proteome</keyword>
<gene>
    <name evidence="1" type="ORF">GCM10010238_07150</name>
</gene>
<comment type="caution">
    <text evidence="1">The sequence shown here is derived from an EMBL/GenBank/DDBJ whole genome shotgun (WGS) entry which is preliminary data.</text>
</comment>
<sequence length="84" mass="8681">MAPAGPPEVLLRFIEVEQYRAAREDKLTATHASRMRGLIAGAARVASTARQDAALGAKVAAEAREAAEGVGGAPTVLLELRVTG</sequence>
<accession>A0A918G7G1</accession>
<dbReference type="AlphaFoldDB" id="A0A918G7G1"/>
<protein>
    <submittedName>
        <fullName evidence="1">Uncharacterized protein</fullName>
    </submittedName>
</protein>
<reference evidence="1" key="1">
    <citation type="journal article" date="2014" name="Int. J. Syst. Evol. Microbiol.">
        <title>Complete genome sequence of Corynebacterium casei LMG S-19264T (=DSM 44701T), isolated from a smear-ripened cheese.</title>
        <authorList>
            <consortium name="US DOE Joint Genome Institute (JGI-PGF)"/>
            <person name="Walter F."/>
            <person name="Albersmeier A."/>
            <person name="Kalinowski J."/>
            <person name="Ruckert C."/>
        </authorList>
    </citation>
    <scope>NUCLEOTIDE SEQUENCE</scope>
    <source>
        <strain evidence="1">JCM 4234</strain>
    </source>
</reference>
<reference evidence="1" key="2">
    <citation type="submission" date="2020-09" db="EMBL/GenBank/DDBJ databases">
        <authorList>
            <person name="Sun Q."/>
            <person name="Ohkuma M."/>
        </authorList>
    </citation>
    <scope>NUCLEOTIDE SEQUENCE</scope>
    <source>
        <strain evidence="1">JCM 4234</strain>
    </source>
</reference>
<dbReference type="Proteomes" id="UP000653493">
    <property type="component" value="Unassembled WGS sequence"/>
</dbReference>
<organism evidence="1 2">
    <name type="scientific">Streptomyces griseoviridis</name>
    <dbReference type="NCBI Taxonomy" id="45398"/>
    <lineage>
        <taxon>Bacteria</taxon>
        <taxon>Bacillati</taxon>
        <taxon>Actinomycetota</taxon>
        <taxon>Actinomycetes</taxon>
        <taxon>Kitasatosporales</taxon>
        <taxon>Streptomycetaceae</taxon>
        <taxon>Streptomyces</taxon>
    </lineage>
</organism>